<evidence type="ECO:0000256" key="7">
    <source>
        <dbReference type="ARBA" id="ARBA00049348"/>
    </source>
</evidence>
<dbReference type="Pfam" id="PF02870">
    <property type="entry name" value="Methyltransf_1N"/>
    <property type="match status" value="1"/>
</dbReference>
<dbReference type="RefSeq" id="WP_269427528.1">
    <property type="nucleotide sequence ID" value="NZ_JAPWGM010000003.1"/>
</dbReference>
<comment type="catalytic activity">
    <reaction evidence="7 8">
        <text>a 6-O-methyl-2'-deoxyguanosine in DNA + L-cysteinyl-[protein] = S-methyl-L-cysteinyl-[protein] + a 2'-deoxyguanosine in DNA</text>
        <dbReference type="Rhea" id="RHEA:24000"/>
        <dbReference type="Rhea" id="RHEA-COMP:10131"/>
        <dbReference type="Rhea" id="RHEA-COMP:10132"/>
        <dbReference type="Rhea" id="RHEA-COMP:11367"/>
        <dbReference type="Rhea" id="RHEA-COMP:11368"/>
        <dbReference type="ChEBI" id="CHEBI:29950"/>
        <dbReference type="ChEBI" id="CHEBI:82612"/>
        <dbReference type="ChEBI" id="CHEBI:85445"/>
        <dbReference type="ChEBI" id="CHEBI:85448"/>
        <dbReference type="EC" id="2.1.1.63"/>
    </reaction>
</comment>
<name>A0ABT4L973_9SPHI</name>
<feature type="active site" description="Nucleophile; methyl group acceptor" evidence="8">
    <location>
        <position position="119"/>
    </location>
</feature>
<evidence type="ECO:0000259" key="10">
    <source>
        <dbReference type="Pfam" id="PF02870"/>
    </source>
</evidence>
<dbReference type="PANTHER" id="PTHR10815:SF13">
    <property type="entry name" value="METHYLATED-DNA--PROTEIN-CYSTEINE METHYLTRANSFERASE"/>
    <property type="match status" value="1"/>
</dbReference>
<keyword evidence="5 8" id="KW-0227">DNA damage</keyword>
<comment type="catalytic activity">
    <reaction evidence="1 8">
        <text>a 4-O-methyl-thymidine in DNA + L-cysteinyl-[protein] = a thymidine in DNA + S-methyl-L-cysteinyl-[protein]</text>
        <dbReference type="Rhea" id="RHEA:53428"/>
        <dbReference type="Rhea" id="RHEA-COMP:10131"/>
        <dbReference type="Rhea" id="RHEA-COMP:10132"/>
        <dbReference type="Rhea" id="RHEA-COMP:13555"/>
        <dbReference type="Rhea" id="RHEA-COMP:13556"/>
        <dbReference type="ChEBI" id="CHEBI:29950"/>
        <dbReference type="ChEBI" id="CHEBI:82612"/>
        <dbReference type="ChEBI" id="CHEBI:137386"/>
        <dbReference type="ChEBI" id="CHEBI:137387"/>
        <dbReference type="EC" id="2.1.1.63"/>
    </reaction>
</comment>
<dbReference type="SUPFAM" id="SSF53155">
    <property type="entry name" value="Methylated DNA-protein cysteine methyltransferase domain"/>
    <property type="match status" value="1"/>
</dbReference>
<dbReference type="InterPro" id="IPR036217">
    <property type="entry name" value="MethylDNA_cys_MeTrfase_DNAb"/>
</dbReference>
<comment type="function">
    <text evidence="8">Involved in the cellular defense against the biological effects of O6-methylguanine (O6-MeG) and O4-methylthymine (O4-MeT) in DNA. Repairs the methylated nucleobase in DNA by stoichiometrically transferring the methyl group to a cysteine residue in the enzyme. This is a suicide reaction: the enzyme is irreversibly inactivated.</text>
</comment>
<dbReference type="InterPro" id="IPR036388">
    <property type="entry name" value="WH-like_DNA-bd_sf"/>
</dbReference>
<dbReference type="CDD" id="cd06445">
    <property type="entry name" value="ATase"/>
    <property type="match status" value="1"/>
</dbReference>
<accession>A0ABT4L973</accession>
<dbReference type="HAMAP" id="MF_00772">
    <property type="entry name" value="OGT"/>
    <property type="match status" value="1"/>
</dbReference>
<evidence type="ECO:0000256" key="4">
    <source>
        <dbReference type="ARBA" id="ARBA00022679"/>
    </source>
</evidence>
<gene>
    <name evidence="11" type="ORF">O0955_10640</name>
</gene>
<keyword evidence="4 8" id="KW-0808">Transferase</keyword>
<protein>
    <recommendedName>
        <fullName evidence="8">Methylated-DNA--protein-cysteine methyltransferase</fullName>
        <ecNumber evidence="8">2.1.1.63</ecNumber>
    </recommendedName>
    <alternativeName>
        <fullName evidence="8">6-O-methylguanine-DNA methyltransferase</fullName>
        <shortName evidence="8">MGMT</shortName>
    </alternativeName>
    <alternativeName>
        <fullName evidence="8">O-6-methylguanine-DNA-alkyltransferase</fullName>
    </alternativeName>
</protein>
<evidence type="ECO:0000256" key="3">
    <source>
        <dbReference type="ARBA" id="ARBA00022603"/>
    </source>
</evidence>
<keyword evidence="3 8" id="KW-0489">Methyltransferase</keyword>
<evidence type="ECO:0000256" key="2">
    <source>
        <dbReference type="ARBA" id="ARBA00022490"/>
    </source>
</evidence>
<evidence type="ECO:0000256" key="5">
    <source>
        <dbReference type="ARBA" id="ARBA00022763"/>
    </source>
</evidence>
<dbReference type="NCBIfam" id="TIGR00589">
    <property type="entry name" value="ogt"/>
    <property type="match status" value="1"/>
</dbReference>
<dbReference type="Pfam" id="PF01035">
    <property type="entry name" value="DNA_binding_1"/>
    <property type="match status" value="1"/>
</dbReference>
<organism evidence="11 12">
    <name type="scientific">Pedobacter punctiformis</name>
    <dbReference type="NCBI Taxonomy" id="3004097"/>
    <lineage>
        <taxon>Bacteria</taxon>
        <taxon>Pseudomonadati</taxon>
        <taxon>Bacteroidota</taxon>
        <taxon>Sphingobacteriia</taxon>
        <taxon>Sphingobacteriales</taxon>
        <taxon>Sphingobacteriaceae</taxon>
        <taxon>Pedobacter</taxon>
    </lineage>
</organism>
<dbReference type="InterPro" id="IPR008332">
    <property type="entry name" value="MethylG_MeTrfase_N"/>
</dbReference>
<evidence type="ECO:0000256" key="8">
    <source>
        <dbReference type="HAMAP-Rule" id="MF_00772"/>
    </source>
</evidence>
<comment type="subcellular location">
    <subcellularLocation>
        <location evidence="8">Cytoplasm</location>
    </subcellularLocation>
</comment>
<keyword evidence="6 8" id="KW-0234">DNA repair</keyword>
<sequence>MLYASVIESPVGKLTILADEAYVCEVTFAEKDVNSLEENTLTIKVAGQLKDYFEGKLQNFDFPIKQNGTEFQQEVWQNLLKIPYGTTTSYAKFSEHNPLAIRAIAAANGKNNLAIVVPCHRVIGSNGKLVGYAGGLWRKQWLLQHEREVSHTGQTELKF</sequence>
<reference evidence="11" key="1">
    <citation type="submission" date="2022-12" db="EMBL/GenBank/DDBJ databases">
        <title>Genome sequence of HCMS5-2.</title>
        <authorList>
            <person name="Woo H."/>
        </authorList>
    </citation>
    <scope>NUCLEOTIDE SEQUENCE</scope>
    <source>
        <strain evidence="11">HCMS5-2</strain>
    </source>
</reference>
<dbReference type="PANTHER" id="PTHR10815">
    <property type="entry name" value="METHYLATED-DNA--PROTEIN-CYSTEINE METHYLTRANSFERASE"/>
    <property type="match status" value="1"/>
</dbReference>
<comment type="miscellaneous">
    <text evidence="8">This enzyme catalyzes only one turnover and therefore is not strictly catalytic. According to one definition, an enzyme is a biocatalyst that acts repeatedly and over many reaction cycles.</text>
</comment>
<evidence type="ECO:0000313" key="12">
    <source>
        <dbReference type="Proteomes" id="UP001144347"/>
    </source>
</evidence>
<dbReference type="InterPro" id="IPR001497">
    <property type="entry name" value="MethylDNA_cys_MeTrfase_AS"/>
</dbReference>
<dbReference type="SUPFAM" id="SSF46767">
    <property type="entry name" value="Methylated DNA-protein cysteine methyltransferase, C-terminal domain"/>
    <property type="match status" value="1"/>
</dbReference>
<evidence type="ECO:0000259" key="9">
    <source>
        <dbReference type="Pfam" id="PF01035"/>
    </source>
</evidence>
<dbReference type="PROSITE" id="PS00374">
    <property type="entry name" value="MGMT"/>
    <property type="match status" value="1"/>
</dbReference>
<evidence type="ECO:0000256" key="1">
    <source>
        <dbReference type="ARBA" id="ARBA00001286"/>
    </source>
</evidence>
<comment type="caution">
    <text evidence="11">The sequence shown here is derived from an EMBL/GenBank/DDBJ whole genome shotgun (WGS) entry which is preliminary data.</text>
</comment>
<dbReference type="Gene3D" id="1.10.10.10">
    <property type="entry name" value="Winged helix-like DNA-binding domain superfamily/Winged helix DNA-binding domain"/>
    <property type="match status" value="1"/>
</dbReference>
<dbReference type="InterPro" id="IPR014048">
    <property type="entry name" value="MethylDNA_cys_MeTrfase_DNA-bd"/>
</dbReference>
<feature type="domain" description="Methylated-DNA-[protein]-cysteine S-methyltransferase DNA binding" evidence="9">
    <location>
        <begin position="70"/>
        <end position="147"/>
    </location>
</feature>
<evidence type="ECO:0000256" key="6">
    <source>
        <dbReference type="ARBA" id="ARBA00023204"/>
    </source>
</evidence>
<keyword evidence="2 8" id="KW-0963">Cytoplasm</keyword>
<dbReference type="EC" id="2.1.1.63" evidence="8"/>
<dbReference type="Proteomes" id="UP001144347">
    <property type="component" value="Unassembled WGS sequence"/>
</dbReference>
<dbReference type="EMBL" id="JAPWGM010000003">
    <property type="protein sequence ID" value="MCZ4244460.1"/>
    <property type="molecule type" value="Genomic_DNA"/>
</dbReference>
<comment type="similarity">
    <text evidence="8">Belongs to the MGMT family.</text>
</comment>
<keyword evidence="12" id="KW-1185">Reference proteome</keyword>
<evidence type="ECO:0000313" key="11">
    <source>
        <dbReference type="EMBL" id="MCZ4244460.1"/>
    </source>
</evidence>
<feature type="domain" description="Methylguanine DNA methyltransferase ribonuclease-like" evidence="10">
    <location>
        <begin position="2"/>
        <end position="65"/>
    </location>
</feature>
<proteinExistence type="inferred from homology"/>
<dbReference type="Gene3D" id="3.30.160.70">
    <property type="entry name" value="Methylated DNA-protein cysteine methyltransferase domain"/>
    <property type="match status" value="1"/>
</dbReference>
<dbReference type="InterPro" id="IPR023546">
    <property type="entry name" value="MGMT"/>
</dbReference>
<dbReference type="InterPro" id="IPR036631">
    <property type="entry name" value="MGMT_N_sf"/>
</dbReference>